<accession>A0A7S1QEV7</accession>
<dbReference type="SUPFAM" id="SSF51197">
    <property type="entry name" value="Clavaminate synthase-like"/>
    <property type="match status" value="1"/>
</dbReference>
<dbReference type="PANTHER" id="PTHR12480">
    <property type="entry name" value="ARGININE DEMETHYLASE AND LYSYL-HYDROXYLASE JMJD"/>
    <property type="match status" value="1"/>
</dbReference>
<dbReference type="InterPro" id="IPR041667">
    <property type="entry name" value="Cupin_8"/>
</dbReference>
<organism evidence="3">
    <name type="scientific">Neobodo designis</name>
    <name type="common">Flagellated protozoan</name>
    <name type="synonym">Bodo designis</name>
    <dbReference type="NCBI Taxonomy" id="312471"/>
    <lineage>
        <taxon>Eukaryota</taxon>
        <taxon>Discoba</taxon>
        <taxon>Euglenozoa</taxon>
        <taxon>Kinetoplastea</taxon>
        <taxon>Metakinetoplastina</taxon>
        <taxon>Neobodonida</taxon>
        <taxon>Neobodo</taxon>
    </lineage>
</organism>
<dbReference type="EMBL" id="HBGF01034763">
    <property type="protein sequence ID" value="CAD9132584.1"/>
    <property type="molecule type" value="Transcribed_RNA"/>
</dbReference>
<evidence type="ECO:0000259" key="2">
    <source>
        <dbReference type="PROSITE" id="PS51184"/>
    </source>
</evidence>
<dbReference type="GO" id="GO:0005634">
    <property type="term" value="C:nucleus"/>
    <property type="evidence" value="ECO:0007669"/>
    <property type="project" value="TreeGrafter"/>
</dbReference>
<sequence>MGDTVMDAPPVGAGAQLLPPTGVEPSVAAAQPDPLLDAMPSRSRSAGTLAPLNDRALSRLFSFLMPQELVACSGVSWLFYAVQGQEFLWRALVLLLLIDDEAKRGEFCFHGTWRATMLHPRRFPGRPWTDQVKPAPAGGFLRDSPRRPQWTRFKPRDQQIWYNTRYEDLIKWPVNLTVDRRPKMSREEFIEQYEKPNKPVVITGAIDHWRARWKWRADEICKHYGEVPVRTNGRSTNGRRFRMRLFDFLSYAHTANQEKYLYVFDKKIFDTEPGVEDDYEIPEYFNEDLFELMDEDDRPDYRWVLIGPHGSGSPLHTDPHRTSAWNAVVEGCKRVTFYPPHVIPPGVDEELIDSDYYASDDTLDWYRNTFPELEAHEMPMEALVFPGDLIFIPSGWWHSVLNIGLTIAVTQNVCSPITFPMVAADINAKAGKHLRRDFKCALAESEKWKHLADEIQTKRPSKRK</sequence>
<gene>
    <name evidence="3" type="ORF">NDES1114_LOCUS23301</name>
</gene>
<proteinExistence type="predicted"/>
<dbReference type="GO" id="GO:0000987">
    <property type="term" value="F:cis-regulatory region sequence-specific DNA binding"/>
    <property type="evidence" value="ECO:0007669"/>
    <property type="project" value="TreeGrafter"/>
</dbReference>
<dbReference type="InterPro" id="IPR050910">
    <property type="entry name" value="JMJD6_ArgDemeth/LysHydrox"/>
</dbReference>
<feature type="domain" description="JmjC" evidence="2">
    <location>
        <begin position="270"/>
        <end position="430"/>
    </location>
</feature>
<dbReference type="InterPro" id="IPR036047">
    <property type="entry name" value="F-box-like_dom_sf"/>
</dbReference>
<dbReference type="PROSITE" id="PS51184">
    <property type="entry name" value="JMJC"/>
    <property type="match status" value="1"/>
</dbReference>
<dbReference type="SMART" id="SM00558">
    <property type="entry name" value="JmjC"/>
    <property type="match status" value="1"/>
</dbReference>
<evidence type="ECO:0000313" key="3">
    <source>
        <dbReference type="EMBL" id="CAD9132584.1"/>
    </source>
</evidence>
<feature type="region of interest" description="Disordered" evidence="1">
    <location>
        <begin position="1"/>
        <end position="25"/>
    </location>
</feature>
<reference evidence="3" key="1">
    <citation type="submission" date="2021-01" db="EMBL/GenBank/DDBJ databases">
        <authorList>
            <person name="Corre E."/>
            <person name="Pelletier E."/>
            <person name="Niang G."/>
            <person name="Scheremetjew M."/>
            <person name="Finn R."/>
            <person name="Kale V."/>
            <person name="Holt S."/>
            <person name="Cochrane G."/>
            <person name="Meng A."/>
            <person name="Brown T."/>
            <person name="Cohen L."/>
        </authorList>
    </citation>
    <scope>NUCLEOTIDE SEQUENCE</scope>
    <source>
        <strain evidence="3">CCAP 1951/1</strain>
    </source>
</reference>
<dbReference type="Pfam" id="PF13621">
    <property type="entry name" value="Cupin_8"/>
    <property type="match status" value="1"/>
</dbReference>
<dbReference type="SUPFAM" id="SSF81383">
    <property type="entry name" value="F-box domain"/>
    <property type="match status" value="1"/>
</dbReference>
<dbReference type="InterPro" id="IPR003347">
    <property type="entry name" value="JmjC_dom"/>
</dbReference>
<dbReference type="AlphaFoldDB" id="A0A7S1QEV7"/>
<protein>
    <recommendedName>
        <fullName evidence="2">JmjC domain-containing protein</fullName>
    </recommendedName>
</protein>
<name>A0A7S1QEV7_NEODS</name>
<dbReference type="PANTHER" id="PTHR12480:SF21">
    <property type="entry name" value="JMJC DOMAIN-CONTAINING PROTEIN 8"/>
    <property type="match status" value="1"/>
</dbReference>
<dbReference type="Gene3D" id="2.60.120.650">
    <property type="entry name" value="Cupin"/>
    <property type="match status" value="1"/>
</dbReference>
<evidence type="ECO:0000256" key="1">
    <source>
        <dbReference type="SAM" id="MobiDB-lite"/>
    </source>
</evidence>